<evidence type="ECO:0008006" key="4">
    <source>
        <dbReference type="Google" id="ProtNLM"/>
    </source>
</evidence>
<evidence type="ECO:0000313" key="3">
    <source>
        <dbReference type="Proteomes" id="UP000663918"/>
    </source>
</evidence>
<keyword evidence="1" id="KW-0732">Signal</keyword>
<reference evidence="2" key="1">
    <citation type="submission" date="2020-09" db="EMBL/GenBank/DDBJ databases">
        <title>Brevundimonas sp. LVF2 isolated from a puddle in Goettingen, Germany.</title>
        <authorList>
            <person name="Friedrich I."/>
            <person name="Klassen A."/>
            <person name="Hannes N."/>
            <person name="Schneider D."/>
            <person name="Hertel R."/>
            <person name="Daniel R."/>
        </authorList>
    </citation>
    <scope>NUCLEOTIDE SEQUENCE</scope>
    <source>
        <strain evidence="2">LVF2</strain>
    </source>
</reference>
<sequence>MRQSLLLLVPAVGLMVGSAALPAAAPARAEAPERQCFSQQQVDNFRSGRDQTLYLKVRGSGVYQLTTAGACLDLDHAYQMAIVPEMGASRLCTDEWATLAVPGSAAPVQACRARIDKKLTDAEVAALPARSRP</sequence>
<protein>
    <recommendedName>
        <fullName evidence="4">Secreted protein</fullName>
    </recommendedName>
</protein>
<feature type="chain" id="PRO_5036687639" description="Secreted protein" evidence="1">
    <location>
        <begin position="30"/>
        <end position="133"/>
    </location>
</feature>
<proteinExistence type="predicted"/>
<accession>A0A975BZ07</accession>
<evidence type="ECO:0000313" key="2">
    <source>
        <dbReference type="EMBL" id="QTC90388.1"/>
    </source>
</evidence>
<dbReference type="KEGG" id="bgoe:IFJ75_14030"/>
<keyword evidence="3" id="KW-1185">Reference proteome</keyword>
<dbReference type="RefSeq" id="WP_207868805.1">
    <property type="nucleotide sequence ID" value="NZ_CP062222.1"/>
</dbReference>
<dbReference type="Proteomes" id="UP000663918">
    <property type="component" value="Chromosome"/>
</dbReference>
<feature type="signal peptide" evidence="1">
    <location>
        <begin position="1"/>
        <end position="29"/>
    </location>
</feature>
<dbReference type="InterPro" id="IPR045500">
    <property type="entry name" value="DUF6491"/>
</dbReference>
<dbReference type="EMBL" id="CP062222">
    <property type="protein sequence ID" value="QTC90388.1"/>
    <property type="molecule type" value="Genomic_DNA"/>
</dbReference>
<name>A0A975BZ07_9CAUL</name>
<organism evidence="2 3">
    <name type="scientific">Brevundimonas goettingensis</name>
    <dbReference type="NCBI Taxonomy" id="2774190"/>
    <lineage>
        <taxon>Bacteria</taxon>
        <taxon>Pseudomonadati</taxon>
        <taxon>Pseudomonadota</taxon>
        <taxon>Alphaproteobacteria</taxon>
        <taxon>Caulobacterales</taxon>
        <taxon>Caulobacteraceae</taxon>
        <taxon>Brevundimonas</taxon>
    </lineage>
</organism>
<evidence type="ECO:0000256" key="1">
    <source>
        <dbReference type="SAM" id="SignalP"/>
    </source>
</evidence>
<dbReference type="AlphaFoldDB" id="A0A975BZ07"/>
<gene>
    <name evidence="2" type="ORF">IFJ75_14030</name>
</gene>
<dbReference type="Pfam" id="PF20101">
    <property type="entry name" value="DUF6491"/>
    <property type="match status" value="1"/>
</dbReference>